<dbReference type="Pfam" id="PF25795">
    <property type="entry name" value="TPR_XPO7"/>
    <property type="match status" value="1"/>
</dbReference>
<evidence type="ECO:0000313" key="10">
    <source>
        <dbReference type="Proteomes" id="UP000631114"/>
    </source>
</evidence>
<name>A0A835LN25_9MAGN</name>
<keyword evidence="10" id="KW-1185">Reference proteome</keyword>
<evidence type="ECO:0000256" key="7">
    <source>
        <dbReference type="ARBA" id="ARBA00023242"/>
    </source>
</evidence>
<protein>
    <recommendedName>
        <fullName evidence="8">Exportin-7/Ran-binding protein 17 TPR repeats domain-containing protein</fullName>
    </recommendedName>
</protein>
<feature type="domain" description="Exportin-7/Ran-binding protein 17 TPR repeats" evidence="8">
    <location>
        <begin position="103"/>
        <end position="221"/>
    </location>
</feature>
<accession>A0A835LN25</accession>
<dbReference type="PANTHER" id="PTHR12596">
    <property type="entry name" value="EXPORTIN 4,7-RELATED"/>
    <property type="match status" value="1"/>
</dbReference>
<dbReference type="Proteomes" id="UP000631114">
    <property type="component" value="Unassembled WGS sequence"/>
</dbReference>
<sequence length="224" mass="25376">MCEVKKGMAVVGKVNVTALEEKVVEAELLTYATKQEAKDAFKALLEFANVESAVERVRDREDLFESYLAELKKKGKAKAHEEHKRNIREYKQFLQSCDFIKAGFSDDVSENPLDNVELLQDQLECFPFLCRFQYKSSSMYILKVMEPILQTYTERSRICGDNSELCVVDAKLSWIIHIIAAILKVKQSTGSSAESQEIIDAELSARVLQLINVTDSGLHTQVQC</sequence>
<evidence type="ECO:0000313" key="9">
    <source>
        <dbReference type="EMBL" id="KAF9598567.1"/>
    </source>
</evidence>
<keyword evidence="4" id="KW-0813">Transport</keyword>
<evidence type="ECO:0000256" key="6">
    <source>
        <dbReference type="ARBA" id="ARBA00022927"/>
    </source>
</evidence>
<reference evidence="9 10" key="1">
    <citation type="submission" date="2020-10" db="EMBL/GenBank/DDBJ databases">
        <title>The Coptis chinensis genome and diversification of protoberbering-type alkaloids.</title>
        <authorList>
            <person name="Wang B."/>
            <person name="Shu S."/>
            <person name="Song C."/>
            <person name="Liu Y."/>
        </authorList>
    </citation>
    <scope>NUCLEOTIDE SEQUENCE [LARGE SCALE GENOMIC DNA]</scope>
    <source>
        <strain evidence="9">HL-2020</strain>
        <tissue evidence="9">Leaf</tissue>
    </source>
</reference>
<evidence type="ECO:0000259" key="8">
    <source>
        <dbReference type="Pfam" id="PF25795"/>
    </source>
</evidence>
<dbReference type="AlphaFoldDB" id="A0A835LN25"/>
<dbReference type="GO" id="GO:0006611">
    <property type="term" value="P:protein export from nucleus"/>
    <property type="evidence" value="ECO:0007669"/>
    <property type="project" value="TreeGrafter"/>
</dbReference>
<dbReference type="OrthoDB" id="1421096at2759"/>
<comment type="subcellular location">
    <subcellularLocation>
        <location evidence="2">Cytoplasm</location>
    </subcellularLocation>
    <subcellularLocation>
        <location evidence="1">Nucleus</location>
    </subcellularLocation>
</comment>
<dbReference type="PANTHER" id="PTHR12596:SF2">
    <property type="entry name" value="EXPORTIN-7 ISOFORM X1"/>
    <property type="match status" value="1"/>
</dbReference>
<dbReference type="GO" id="GO:0005049">
    <property type="term" value="F:nuclear export signal receptor activity"/>
    <property type="evidence" value="ECO:0007669"/>
    <property type="project" value="InterPro"/>
</dbReference>
<dbReference type="InterPro" id="IPR057947">
    <property type="entry name" value="TPR_XPO7/RBP17"/>
</dbReference>
<proteinExistence type="inferred from homology"/>
<evidence type="ECO:0000256" key="1">
    <source>
        <dbReference type="ARBA" id="ARBA00004123"/>
    </source>
</evidence>
<dbReference type="EMBL" id="JADFTS010000007">
    <property type="protein sequence ID" value="KAF9598567.1"/>
    <property type="molecule type" value="Genomic_DNA"/>
</dbReference>
<comment type="similarity">
    <text evidence="3">Belongs to the exportin family.</text>
</comment>
<dbReference type="InterPro" id="IPR044189">
    <property type="entry name" value="XPO4/7-like"/>
</dbReference>
<dbReference type="GO" id="GO:0005643">
    <property type="term" value="C:nuclear pore"/>
    <property type="evidence" value="ECO:0007669"/>
    <property type="project" value="TreeGrafter"/>
</dbReference>
<gene>
    <name evidence="9" type="ORF">IFM89_028194</name>
</gene>
<evidence type="ECO:0000256" key="5">
    <source>
        <dbReference type="ARBA" id="ARBA00022490"/>
    </source>
</evidence>
<evidence type="ECO:0000256" key="3">
    <source>
        <dbReference type="ARBA" id="ARBA00009466"/>
    </source>
</evidence>
<keyword evidence="7" id="KW-0539">Nucleus</keyword>
<organism evidence="9 10">
    <name type="scientific">Coptis chinensis</name>
    <dbReference type="NCBI Taxonomy" id="261450"/>
    <lineage>
        <taxon>Eukaryota</taxon>
        <taxon>Viridiplantae</taxon>
        <taxon>Streptophyta</taxon>
        <taxon>Embryophyta</taxon>
        <taxon>Tracheophyta</taxon>
        <taxon>Spermatophyta</taxon>
        <taxon>Magnoliopsida</taxon>
        <taxon>Ranunculales</taxon>
        <taxon>Ranunculaceae</taxon>
        <taxon>Coptidoideae</taxon>
        <taxon>Coptis</taxon>
    </lineage>
</organism>
<evidence type="ECO:0000256" key="2">
    <source>
        <dbReference type="ARBA" id="ARBA00004496"/>
    </source>
</evidence>
<evidence type="ECO:0000256" key="4">
    <source>
        <dbReference type="ARBA" id="ARBA00022448"/>
    </source>
</evidence>
<dbReference type="GO" id="GO:0005737">
    <property type="term" value="C:cytoplasm"/>
    <property type="evidence" value="ECO:0007669"/>
    <property type="project" value="UniProtKB-SubCell"/>
</dbReference>
<comment type="caution">
    <text evidence="9">The sequence shown here is derived from an EMBL/GenBank/DDBJ whole genome shotgun (WGS) entry which is preliminary data.</text>
</comment>
<keyword evidence="5" id="KW-0963">Cytoplasm</keyword>
<keyword evidence="6" id="KW-0653">Protein transport</keyword>